<proteinExistence type="predicted"/>
<feature type="region of interest" description="Disordered" evidence="1">
    <location>
        <begin position="66"/>
        <end position="128"/>
    </location>
</feature>
<organism evidence="2 3">
    <name type="scientific">Triticum urartu</name>
    <name type="common">Red wild einkorn</name>
    <name type="synonym">Crithodium urartu</name>
    <dbReference type="NCBI Taxonomy" id="4572"/>
    <lineage>
        <taxon>Eukaryota</taxon>
        <taxon>Viridiplantae</taxon>
        <taxon>Streptophyta</taxon>
        <taxon>Embryophyta</taxon>
        <taxon>Tracheophyta</taxon>
        <taxon>Spermatophyta</taxon>
        <taxon>Magnoliopsida</taxon>
        <taxon>Liliopsida</taxon>
        <taxon>Poales</taxon>
        <taxon>Poaceae</taxon>
        <taxon>BOP clade</taxon>
        <taxon>Pooideae</taxon>
        <taxon>Triticodae</taxon>
        <taxon>Triticeae</taxon>
        <taxon>Triticinae</taxon>
        <taxon>Triticum</taxon>
    </lineage>
</organism>
<evidence type="ECO:0000256" key="1">
    <source>
        <dbReference type="SAM" id="MobiDB-lite"/>
    </source>
</evidence>
<reference evidence="3" key="1">
    <citation type="journal article" date="2013" name="Nature">
        <title>Draft genome of the wheat A-genome progenitor Triticum urartu.</title>
        <authorList>
            <person name="Ling H.Q."/>
            <person name="Zhao S."/>
            <person name="Liu D."/>
            <person name="Wang J."/>
            <person name="Sun H."/>
            <person name="Zhang C."/>
            <person name="Fan H."/>
            <person name="Li D."/>
            <person name="Dong L."/>
            <person name="Tao Y."/>
            <person name="Gao C."/>
            <person name="Wu H."/>
            <person name="Li Y."/>
            <person name="Cui Y."/>
            <person name="Guo X."/>
            <person name="Zheng S."/>
            <person name="Wang B."/>
            <person name="Yu K."/>
            <person name="Liang Q."/>
            <person name="Yang W."/>
            <person name="Lou X."/>
            <person name="Chen J."/>
            <person name="Feng M."/>
            <person name="Jian J."/>
            <person name="Zhang X."/>
            <person name="Luo G."/>
            <person name="Jiang Y."/>
            <person name="Liu J."/>
            <person name="Wang Z."/>
            <person name="Sha Y."/>
            <person name="Zhang B."/>
            <person name="Wu H."/>
            <person name="Tang D."/>
            <person name="Shen Q."/>
            <person name="Xue P."/>
            <person name="Zou S."/>
            <person name="Wang X."/>
            <person name="Liu X."/>
            <person name="Wang F."/>
            <person name="Yang Y."/>
            <person name="An X."/>
            <person name="Dong Z."/>
            <person name="Zhang K."/>
            <person name="Zhang X."/>
            <person name="Luo M.C."/>
            <person name="Dvorak J."/>
            <person name="Tong Y."/>
            <person name="Wang J."/>
            <person name="Yang H."/>
            <person name="Li Z."/>
            <person name="Wang D."/>
            <person name="Zhang A."/>
            <person name="Wang J."/>
        </authorList>
    </citation>
    <scope>NUCLEOTIDE SEQUENCE</scope>
    <source>
        <strain evidence="3">cv. G1812</strain>
    </source>
</reference>
<reference evidence="2" key="2">
    <citation type="submission" date="2018-03" db="EMBL/GenBank/DDBJ databases">
        <title>The Triticum urartu genome reveals the dynamic nature of wheat genome evolution.</title>
        <authorList>
            <person name="Ling H."/>
            <person name="Ma B."/>
            <person name="Shi X."/>
            <person name="Liu H."/>
            <person name="Dong L."/>
            <person name="Sun H."/>
            <person name="Cao Y."/>
            <person name="Gao Q."/>
            <person name="Zheng S."/>
            <person name="Li Y."/>
            <person name="Yu Y."/>
            <person name="Du H."/>
            <person name="Qi M."/>
            <person name="Li Y."/>
            <person name="Yu H."/>
            <person name="Cui Y."/>
            <person name="Wang N."/>
            <person name="Chen C."/>
            <person name="Wu H."/>
            <person name="Zhao Y."/>
            <person name="Zhang J."/>
            <person name="Li Y."/>
            <person name="Zhou W."/>
            <person name="Zhang B."/>
            <person name="Hu W."/>
            <person name="Eijk M."/>
            <person name="Tang J."/>
            <person name="Witsenboer H."/>
            <person name="Zhao S."/>
            <person name="Li Z."/>
            <person name="Zhang A."/>
            <person name="Wang D."/>
            <person name="Liang C."/>
        </authorList>
    </citation>
    <scope>NUCLEOTIDE SEQUENCE [LARGE SCALE GENOMIC DNA]</scope>
    <source>
        <strain evidence="2">cv. G1812</strain>
    </source>
</reference>
<dbReference type="AlphaFoldDB" id="A0A8R7UCP9"/>
<feature type="region of interest" description="Disordered" evidence="1">
    <location>
        <begin position="143"/>
        <end position="164"/>
    </location>
</feature>
<evidence type="ECO:0000313" key="3">
    <source>
        <dbReference type="Proteomes" id="UP000015106"/>
    </source>
</evidence>
<evidence type="ECO:0000313" key="2">
    <source>
        <dbReference type="EnsemblPlants" id="TuG1812G0500000746.01.T01.cds352538"/>
    </source>
</evidence>
<dbReference type="Gramene" id="TuG1812G0500000746.01.T01">
    <property type="protein sequence ID" value="TuG1812G0500000746.01.T01.cds352538"/>
    <property type="gene ID" value="TuG1812G0500000746.01"/>
</dbReference>
<dbReference type="Proteomes" id="UP000015106">
    <property type="component" value="Chromosome 5"/>
</dbReference>
<feature type="compositionally biased region" description="Basic and acidic residues" evidence="1">
    <location>
        <begin position="94"/>
        <end position="108"/>
    </location>
</feature>
<keyword evidence="3" id="KW-1185">Reference proteome</keyword>
<reference evidence="2" key="3">
    <citation type="submission" date="2022-06" db="UniProtKB">
        <authorList>
            <consortium name="EnsemblPlants"/>
        </authorList>
    </citation>
    <scope>IDENTIFICATION</scope>
</reference>
<accession>A0A8R7UCP9</accession>
<protein>
    <submittedName>
        <fullName evidence="2">Uncharacterized protein</fullName>
    </submittedName>
</protein>
<dbReference type="EnsemblPlants" id="TuG1812G0500000746.01.T01">
    <property type="protein sequence ID" value="TuG1812G0500000746.01.T01.cds352538"/>
    <property type="gene ID" value="TuG1812G0500000746.01"/>
</dbReference>
<sequence>MNVGVVVLGEIFNDRTWRYSLFGVVRLGVNGNGKRRCTGTAETTDRGLGQEVKETQRCDLRQEGEAEEVEVEHGEAGCRRGSRRGATMPWRFGHGKETESCGRARTDGDAVAGAKGGGVQEETSSVERGQLLAGLGTVVDEGWRTNGARAKERGSGDGAEQLPP</sequence>
<name>A0A8R7UCP9_TRIUA</name>